<evidence type="ECO:0000313" key="1">
    <source>
        <dbReference type="EMBL" id="KIK08112.1"/>
    </source>
</evidence>
<dbReference type="GO" id="GO:0000776">
    <property type="term" value="C:kinetochore"/>
    <property type="evidence" value="ECO:0007669"/>
    <property type="project" value="InterPro"/>
</dbReference>
<dbReference type="EMBL" id="KN838543">
    <property type="protein sequence ID" value="KIK08112.1"/>
    <property type="molecule type" value="Genomic_DNA"/>
</dbReference>
<dbReference type="HOGENOM" id="CLU_088334_0_0_1"/>
<reference evidence="1 2" key="1">
    <citation type="submission" date="2014-04" db="EMBL/GenBank/DDBJ databases">
        <authorList>
            <consortium name="DOE Joint Genome Institute"/>
            <person name="Kuo A."/>
            <person name="Kohler A."/>
            <person name="Nagy L.G."/>
            <person name="Floudas D."/>
            <person name="Copeland A."/>
            <person name="Barry K.W."/>
            <person name="Cichocki N."/>
            <person name="Veneault-Fourrey C."/>
            <person name="LaButti K."/>
            <person name="Lindquist E.A."/>
            <person name="Lipzen A."/>
            <person name="Lundell T."/>
            <person name="Morin E."/>
            <person name="Murat C."/>
            <person name="Sun H."/>
            <person name="Tunlid A."/>
            <person name="Henrissat B."/>
            <person name="Grigoriev I.V."/>
            <person name="Hibbett D.S."/>
            <person name="Martin F."/>
            <person name="Nordberg H.P."/>
            <person name="Cantor M.N."/>
            <person name="Hua S.X."/>
        </authorList>
    </citation>
    <scope>NUCLEOTIDE SEQUENCE [LARGE SCALE GENOMIC DNA]</scope>
    <source>
        <strain evidence="1 2">LaAM-08-1</strain>
    </source>
</reference>
<dbReference type="Pfam" id="PF08641">
    <property type="entry name" value="Mis14"/>
    <property type="match status" value="1"/>
</dbReference>
<dbReference type="AlphaFoldDB" id="A0A0C9YCN7"/>
<protein>
    <submittedName>
        <fullName evidence="1">Uncharacterized protein</fullName>
    </submittedName>
</protein>
<keyword evidence="2" id="KW-1185">Reference proteome</keyword>
<accession>A0A0C9YCN7</accession>
<evidence type="ECO:0000313" key="2">
    <source>
        <dbReference type="Proteomes" id="UP000054477"/>
    </source>
</evidence>
<sequence length="192" mass="21523">MDSREDMPRVSVDTVQDWQRLRSNCKNAALAHLQAQIGATSLGGEQDALLSHMNQFIDLSFSTAQPNLRVNGHNFEALNDKGDMEPFDEALDRRIWSLADTRLQWHRRIAETRRNVPLELGTSISSILDQQRANDPVIMEPLDDLGVEVLLKTGESLQQIQEAISKTSALFEELDQALNFPIIGDSKADLSL</sequence>
<gene>
    <name evidence="1" type="ORF">K443DRAFT_663392</name>
</gene>
<dbReference type="Proteomes" id="UP000054477">
    <property type="component" value="Unassembled WGS sequence"/>
</dbReference>
<proteinExistence type="predicted"/>
<dbReference type="InterPro" id="IPR013950">
    <property type="entry name" value="Mis14/Nsl1"/>
</dbReference>
<reference evidence="2" key="2">
    <citation type="submission" date="2015-01" db="EMBL/GenBank/DDBJ databases">
        <title>Evolutionary Origins and Diversification of the Mycorrhizal Mutualists.</title>
        <authorList>
            <consortium name="DOE Joint Genome Institute"/>
            <consortium name="Mycorrhizal Genomics Consortium"/>
            <person name="Kohler A."/>
            <person name="Kuo A."/>
            <person name="Nagy L.G."/>
            <person name="Floudas D."/>
            <person name="Copeland A."/>
            <person name="Barry K.W."/>
            <person name="Cichocki N."/>
            <person name="Veneault-Fourrey C."/>
            <person name="LaButti K."/>
            <person name="Lindquist E.A."/>
            <person name="Lipzen A."/>
            <person name="Lundell T."/>
            <person name="Morin E."/>
            <person name="Murat C."/>
            <person name="Riley R."/>
            <person name="Ohm R."/>
            <person name="Sun H."/>
            <person name="Tunlid A."/>
            <person name="Henrissat B."/>
            <person name="Grigoriev I.V."/>
            <person name="Hibbett D.S."/>
            <person name="Martin F."/>
        </authorList>
    </citation>
    <scope>NUCLEOTIDE SEQUENCE [LARGE SCALE GENOMIC DNA]</scope>
    <source>
        <strain evidence="2">LaAM-08-1</strain>
    </source>
</reference>
<name>A0A0C9YCN7_9AGAR</name>
<dbReference type="GO" id="GO:0000070">
    <property type="term" value="P:mitotic sister chromatid segregation"/>
    <property type="evidence" value="ECO:0007669"/>
    <property type="project" value="InterPro"/>
</dbReference>
<dbReference type="OrthoDB" id="2135762at2759"/>
<organism evidence="1 2">
    <name type="scientific">Laccaria amethystina LaAM-08-1</name>
    <dbReference type="NCBI Taxonomy" id="1095629"/>
    <lineage>
        <taxon>Eukaryota</taxon>
        <taxon>Fungi</taxon>
        <taxon>Dikarya</taxon>
        <taxon>Basidiomycota</taxon>
        <taxon>Agaricomycotina</taxon>
        <taxon>Agaricomycetes</taxon>
        <taxon>Agaricomycetidae</taxon>
        <taxon>Agaricales</taxon>
        <taxon>Agaricineae</taxon>
        <taxon>Hydnangiaceae</taxon>
        <taxon>Laccaria</taxon>
    </lineage>
</organism>